<organism evidence="6 7">
    <name type="scientific">Aspergillus pseudotamarii</name>
    <dbReference type="NCBI Taxonomy" id="132259"/>
    <lineage>
        <taxon>Eukaryota</taxon>
        <taxon>Fungi</taxon>
        <taxon>Dikarya</taxon>
        <taxon>Ascomycota</taxon>
        <taxon>Pezizomycotina</taxon>
        <taxon>Eurotiomycetes</taxon>
        <taxon>Eurotiomycetidae</taxon>
        <taxon>Eurotiales</taxon>
        <taxon>Aspergillaceae</taxon>
        <taxon>Aspergillus</taxon>
        <taxon>Aspergillus subgen. Circumdati</taxon>
    </lineage>
</organism>
<dbReference type="Gene3D" id="1.20.1740.10">
    <property type="entry name" value="Amino acid/polyamine transporter I"/>
    <property type="match status" value="1"/>
</dbReference>
<dbReference type="RefSeq" id="XP_031907141.1">
    <property type="nucleotide sequence ID" value="XM_032056359.1"/>
</dbReference>
<dbReference type="GO" id="GO:0015179">
    <property type="term" value="F:L-amino acid transmembrane transporter activity"/>
    <property type="evidence" value="ECO:0007669"/>
    <property type="project" value="TreeGrafter"/>
</dbReference>
<dbReference type="InterPro" id="IPR002293">
    <property type="entry name" value="AA/rel_permease1"/>
</dbReference>
<dbReference type="PANTHER" id="PTHR11785:SF382">
    <property type="entry name" value="LOW-AFFINITY METHIONINE PERMEASE"/>
    <property type="match status" value="1"/>
</dbReference>
<feature type="transmembrane region" description="Helical" evidence="5">
    <location>
        <begin position="45"/>
        <end position="68"/>
    </location>
</feature>
<dbReference type="PIRSF" id="PIRSF006060">
    <property type="entry name" value="AA_transporter"/>
    <property type="match status" value="1"/>
</dbReference>
<feature type="transmembrane region" description="Helical" evidence="5">
    <location>
        <begin position="192"/>
        <end position="212"/>
    </location>
</feature>
<keyword evidence="3 5" id="KW-1133">Transmembrane helix</keyword>
<feature type="transmembrane region" description="Helical" evidence="5">
    <location>
        <begin position="404"/>
        <end position="421"/>
    </location>
</feature>
<evidence type="ECO:0000256" key="1">
    <source>
        <dbReference type="ARBA" id="ARBA00004141"/>
    </source>
</evidence>
<proteinExistence type="predicted"/>
<dbReference type="InterPro" id="IPR050598">
    <property type="entry name" value="AminoAcid_Transporter"/>
</dbReference>
<evidence type="ECO:0000256" key="2">
    <source>
        <dbReference type="ARBA" id="ARBA00022692"/>
    </source>
</evidence>
<name>A0A5N6S8S5_ASPPS</name>
<gene>
    <name evidence="6" type="ORF">BDV38DRAFT_265507</name>
</gene>
<reference evidence="6 7" key="1">
    <citation type="submission" date="2019-04" db="EMBL/GenBank/DDBJ databases">
        <title>Friends and foes A comparative genomics study of 23 Aspergillus species from section Flavi.</title>
        <authorList>
            <consortium name="DOE Joint Genome Institute"/>
            <person name="Kjaerbolling I."/>
            <person name="Vesth T."/>
            <person name="Frisvad J.C."/>
            <person name="Nybo J.L."/>
            <person name="Theobald S."/>
            <person name="Kildgaard S."/>
            <person name="Isbrandt T."/>
            <person name="Kuo A."/>
            <person name="Sato A."/>
            <person name="Lyhne E.K."/>
            <person name="Kogle M.E."/>
            <person name="Wiebenga A."/>
            <person name="Kun R.S."/>
            <person name="Lubbers R.J."/>
            <person name="Makela M.R."/>
            <person name="Barry K."/>
            <person name="Chovatia M."/>
            <person name="Clum A."/>
            <person name="Daum C."/>
            <person name="Haridas S."/>
            <person name="He G."/>
            <person name="LaButti K."/>
            <person name="Lipzen A."/>
            <person name="Mondo S."/>
            <person name="Riley R."/>
            <person name="Salamov A."/>
            <person name="Simmons B.A."/>
            <person name="Magnuson J.K."/>
            <person name="Henrissat B."/>
            <person name="Mortensen U.H."/>
            <person name="Larsen T.O."/>
            <person name="Devries R.P."/>
            <person name="Grigoriev I.V."/>
            <person name="Machida M."/>
            <person name="Baker S.E."/>
            <person name="Andersen M.R."/>
        </authorList>
    </citation>
    <scope>NUCLEOTIDE SEQUENCE [LARGE SCALE GENOMIC DNA]</scope>
    <source>
        <strain evidence="6 7">CBS 117625</strain>
    </source>
</reference>
<accession>A0A5N6S8S5</accession>
<feature type="transmembrane region" description="Helical" evidence="5">
    <location>
        <begin position="80"/>
        <end position="99"/>
    </location>
</feature>
<dbReference type="PANTHER" id="PTHR11785">
    <property type="entry name" value="AMINO ACID TRANSPORTER"/>
    <property type="match status" value="1"/>
</dbReference>
<feature type="transmembrane region" description="Helical" evidence="5">
    <location>
        <begin position="120"/>
        <end position="145"/>
    </location>
</feature>
<evidence type="ECO:0000256" key="5">
    <source>
        <dbReference type="SAM" id="Phobius"/>
    </source>
</evidence>
<dbReference type="AlphaFoldDB" id="A0A5N6S8S5"/>
<dbReference type="Pfam" id="PF13520">
    <property type="entry name" value="AA_permease_2"/>
    <property type="match status" value="1"/>
</dbReference>
<keyword evidence="7" id="KW-1185">Reference proteome</keyword>
<sequence length="520" mass="56558">MNPDQNAEGVPDDEAFTEAAPLIYQTENETAVPPGPAQPYRRLSLLSTTFLITNRMIGTAIFSVPSAIAHSTGSAGASLVVWVAGYFLSFCGFFIYLELGSLLPHNGGEKNYLEAAYPRPPLFATVIFATHVIFLGFTGIGTIAISENILLATQATANDWIKRCMAITLMASVAAMHICAKTWNVKLMNILASVKLLVLTLIAVTGLGLVIFRSPNVAHPGASYERPFAGSSTDVSDYTVALFKVLATFQGWSNAMYVLGEVRDPRRTIKAAGFMGVGAVGILYVLVNAVFFVAATPKELSETGITVVALFVGKVFGQQMQRFTAILAALSSLGNIMTASFSMSRVIHSFAQEGLLPFSHFFASRSRSGSPAGAFALVFCSSCVMIIAVPFGEAYNFLLDVGQWAVALIQFFVVCGLFIIRKRVTYPPRAFKVWTSVAYIFLASQVFLIVSPFVAPVNGRTSLPVWLTPLTGTLLLCLGGIYWYIWWILLPKLGRFSWEKSVLICPDGEQAVVWRRIQKN</sequence>
<feature type="transmembrane region" description="Helical" evidence="5">
    <location>
        <begin position="372"/>
        <end position="392"/>
    </location>
</feature>
<evidence type="ECO:0000313" key="7">
    <source>
        <dbReference type="Proteomes" id="UP000325672"/>
    </source>
</evidence>
<dbReference type="GO" id="GO:0016020">
    <property type="term" value="C:membrane"/>
    <property type="evidence" value="ECO:0007669"/>
    <property type="project" value="UniProtKB-SubCell"/>
</dbReference>
<evidence type="ECO:0000256" key="3">
    <source>
        <dbReference type="ARBA" id="ARBA00022989"/>
    </source>
</evidence>
<protein>
    <submittedName>
        <fullName evidence="6">Amino acid/polyamine transporter I</fullName>
    </submittedName>
</protein>
<feature type="transmembrane region" description="Helical" evidence="5">
    <location>
        <begin position="433"/>
        <end position="454"/>
    </location>
</feature>
<dbReference type="GeneID" id="43640569"/>
<feature type="transmembrane region" description="Helical" evidence="5">
    <location>
        <begin position="466"/>
        <end position="490"/>
    </location>
</feature>
<evidence type="ECO:0000256" key="4">
    <source>
        <dbReference type="ARBA" id="ARBA00023136"/>
    </source>
</evidence>
<dbReference type="OrthoDB" id="5982228at2759"/>
<comment type="subcellular location">
    <subcellularLocation>
        <location evidence="1">Membrane</location>
        <topology evidence="1">Multi-pass membrane protein</topology>
    </subcellularLocation>
</comment>
<dbReference type="Proteomes" id="UP000325672">
    <property type="component" value="Unassembled WGS sequence"/>
</dbReference>
<feature type="transmembrane region" description="Helical" evidence="5">
    <location>
        <begin position="238"/>
        <end position="259"/>
    </location>
</feature>
<dbReference type="EMBL" id="ML743677">
    <property type="protein sequence ID" value="KAE8131078.1"/>
    <property type="molecule type" value="Genomic_DNA"/>
</dbReference>
<evidence type="ECO:0000313" key="6">
    <source>
        <dbReference type="EMBL" id="KAE8131078.1"/>
    </source>
</evidence>
<feature type="transmembrane region" description="Helical" evidence="5">
    <location>
        <begin position="271"/>
        <end position="294"/>
    </location>
</feature>
<keyword evidence="4 5" id="KW-0472">Membrane</keyword>
<keyword evidence="2 5" id="KW-0812">Transmembrane</keyword>